<dbReference type="PANTHER" id="PTHR21085">
    <property type="entry name" value="CHORISMATE SYNTHASE"/>
    <property type="match status" value="1"/>
</dbReference>
<dbReference type="PANTHER" id="PTHR21085:SF0">
    <property type="entry name" value="CHORISMATE SYNTHASE"/>
    <property type="match status" value="1"/>
</dbReference>
<keyword evidence="7 11" id="KW-0274">FAD</keyword>
<evidence type="ECO:0000256" key="5">
    <source>
        <dbReference type="ARBA" id="ARBA00022630"/>
    </source>
</evidence>
<evidence type="ECO:0000256" key="11">
    <source>
        <dbReference type="HAMAP-Rule" id="MF_00300"/>
    </source>
</evidence>
<keyword evidence="4 11" id="KW-0028">Amino-acid biosynthesis</keyword>
<evidence type="ECO:0000256" key="2">
    <source>
        <dbReference type="ARBA" id="ARBA00008014"/>
    </source>
</evidence>
<feature type="binding site" evidence="11">
    <location>
        <begin position="304"/>
        <end position="308"/>
    </location>
    <ligand>
        <name>FMN</name>
        <dbReference type="ChEBI" id="CHEBI:58210"/>
    </ligand>
</feature>
<dbReference type="SUPFAM" id="SSF103263">
    <property type="entry name" value="Chorismate synthase, AroC"/>
    <property type="match status" value="1"/>
</dbReference>
<accession>A0A1T4K278</accession>
<dbReference type="STRING" id="290054.SAMN02745114_00248"/>
<organism evidence="13 14">
    <name type="scientific">Eubacterium coprostanoligenes</name>
    <dbReference type="NCBI Taxonomy" id="290054"/>
    <lineage>
        <taxon>Bacteria</taxon>
        <taxon>Bacillati</taxon>
        <taxon>Bacillota</taxon>
        <taxon>Clostridia</taxon>
        <taxon>Eubacteriales</taxon>
        <taxon>Eubacteriaceae</taxon>
        <taxon>Eubacterium</taxon>
    </lineage>
</organism>
<evidence type="ECO:0000256" key="3">
    <source>
        <dbReference type="ARBA" id="ARBA00013036"/>
    </source>
</evidence>
<keyword evidence="6 11" id="KW-0288">FMN</keyword>
<dbReference type="InterPro" id="IPR000453">
    <property type="entry name" value="Chorismate_synth"/>
</dbReference>
<evidence type="ECO:0000256" key="6">
    <source>
        <dbReference type="ARBA" id="ARBA00022643"/>
    </source>
</evidence>
<dbReference type="CDD" id="cd07304">
    <property type="entry name" value="Chorismate_synthase"/>
    <property type="match status" value="1"/>
</dbReference>
<comment type="pathway">
    <text evidence="1 11 12">Metabolic intermediate biosynthesis; chorismate biosynthesis; chorismate from D-erythrose 4-phosphate and phosphoenolpyruvate: step 7/7.</text>
</comment>
<dbReference type="RefSeq" id="WP_078767751.1">
    <property type="nucleotide sequence ID" value="NZ_FUWW01000002.1"/>
</dbReference>
<comment type="caution">
    <text evidence="11">Lacks conserved residue(s) required for the propagation of feature annotation.</text>
</comment>
<keyword evidence="5 11" id="KW-0285">Flavoprotein</keyword>
<keyword evidence="8 11" id="KW-0521">NADP</keyword>
<feature type="binding site" evidence="11">
    <location>
        <position position="47"/>
    </location>
    <ligand>
        <name>NADP(+)</name>
        <dbReference type="ChEBI" id="CHEBI:58349"/>
    </ligand>
</feature>
<feature type="binding site" evidence="11">
    <location>
        <position position="331"/>
    </location>
    <ligand>
        <name>FMN</name>
        <dbReference type="ChEBI" id="CHEBI:58210"/>
    </ligand>
</feature>
<dbReference type="PROSITE" id="PS00787">
    <property type="entry name" value="CHORISMATE_SYNTHASE_1"/>
    <property type="match status" value="1"/>
</dbReference>
<evidence type="ECO:0000256" key="4">
    <source>
        <dbReference type="ARBA" id="ARBA00022605"/>
    </source>
</evidence>
<comment type="catalytic activity">
    <reaction evidence="11 12">
        <text>5-O-(1-carboxyvinyl)-3-phosphoshikimate = chorismate + phosphate</text>
        <dbReference type="Rhea" id="RHEA:21020"/>
        <dbReference type="ChEBI" id="CHEBI:29748"/>
        <dbReference type="ChEBI" id="CHEBI:43474"/>
        <dbReference type="ChEBI" id="CHEBI:57701"/>
        <dbReference type="EC" id="4.2.3.5"/>
    </reaction>
</comment>
<dbReference type="Gene3D" id="3.60.150.10">
    <property type="entry name" value="Chorismate synthase AroC"/>
    <property type="match status" value="1"/>
</dbReference>
<evidence type="ECO:0000256" key="8">
    <source>
        <dbReference type="ARBA" id="ARBA00022857"/>
    </source>
</evidence>
<dbReference type="PROSITE" id="PS00789">
    <property type="entry name" value="CHORISMATE_SYNTHASE_3"/>
    <property type="match status" value="1"/>
</dbReference>
<evidence type="ECO:0000256" key="9">
    <source>
        <dbReference type="ARBA" id="ARBA00023141"/>
    </source>
</evidence>
<evidence type="ECO:0000256" key="10">
    <source>
        <dbReference type="ARBA" id="ARBA00023239"/>
    </source>
</evidence>
<dbReference type="EC" id="4.2.3.5" evidence="3 11"/>
<dbReference type="PIRSF" id="PIRSF001456">
    <property type="entry name" value="Chorismate_synth"/>
    <property type="match status" value="1"/>
</dbReference>
<protein>
    <recommendedName>
        <fullName evidence="3 11">Chorismate synthase</fullName>
        <shortName evidence="11">CS</shortName>
        <ecNumber evidence="3 11">4.2.3.5</ecNumber>
    </recommendedName>
    <alternativeName>
        <fullName evidence="11">5-enolpyruvylshikimate-3-phosphate phospholyase</fullName>
    </alternativeName>
</protein>
<dbReference type="Proteomes" id="UP000190657">
    <property type="component" value="Unassembled WGS sequence"/>
</dbReference>
<evidence type="ECO:0000313" key="13">
    <source>
        <dbReference type="EMBL" id="SJZ36463.1"/>
    </source>
</evidence>
<dbReference type="OrthoDB" id="9771806at2"/>
<keyword evidence="9 11" id="KW-0057">Aromatic amino acid biosynthesis</keyword>
<dbReference type="UniPathway" id="UPA00053">
    <property type="reaction ID" value="UER00090"/>
</dbReference>
<evidence type="ECO:0000256" key="1">
    <source>
        <dbReference type="ARBA" id="ARBA00005044"/>
    </source>
</evidence>
<dbReference type="GO" id="GO:0005829">
    <property type="term" value="C:cytosol"/>
    <property type="evidence" value="ECO:0007669"/>
    <property type="project" value="TreeGrafter"/>
</dbReference>
<feature type="binding site" evidence="11">
    <location>
        <position position="289"/>
    </location>
    <ligand>
        <name>FMN</name>
        <dbReference type="ChEBI" id="CHEBI:58210"/>
    </ligand>
</feature>
<dbReference type="EMBL" id="FUWW01000002">
    <property type="protein sequence ID" value="SJZ36463.1"/>
    <property type="molecule type" value="Genomic_DNA"/>
</dbReference>
<dbReference type="AlphaFoldDB" id="A0A1T4K278"/>
<evidence type="ECO:0000256" key="12">
    <source>
        <dbReference type="RuleBase" id="RU000605"/>
    </source>
</evidence>
<dbReference type="PROSITE" id="PS00788">
    <property type="entry name" value="CHORISMATE_SYNTHASE_2"/>
    <property type="match status" value="1"/>
</dbReference>
<keyword evidence="10 11" id="KW-0456">Lyase</keyword>
<dbReference type="GO" id="GO:0004107">
    <property type="term" value="F:chorismate synthase activity"/>
    <property type="evidence" value="ECO:0007669"/>
    <property type="project" value="UniProtKB-UniRule"/>
</dbReference>
<dbReference type="NCBIfam" id="NF003793">
    <property type="entry name" value="PRK05382.1"/>
    <property type="match status" value="1"/>
</dbReference>
<sequence length="357" mass="37557">MSSSIGDNIKISVFGESHGKAIGCVIDGLPAGVKLDMDAVYKDMSRRAPGKDKTATPRLEKDIPHILSGVLDSTTTGAPLAMMIENTNTKSGDYSNLMTVPRPSHSDYPAFVKYNGFNDIRGGGHFSGRLTAPIVFAGAVAKQILAQKGIIVGAHIKQIGSVCDTAVDYNDISVDMLNKLSSMTFSVVDESVEEKMRAEVEKARLNLDSVGGVVECFAVGLPAGVGGNIFDAVESKLASILFGIPAVKGVQFGLGFDFADKNASKVNDEYEIKDGKVATLSNNNGGVLGGMTDGAPVVVSVAFKPTPSIASKQRSVNLQTMQNAELEIKGRHDPCIVPRAVPVVEAAVAIGLLDLMM</sequence>
<comment type="similarity">
    <text evidence="2 11 12">Belongs to the chorismate synthase family.</text>
</comment>
<dbReference type="GO" id="GO:0009423">
    <property type="term" value="P:chorismate biosynthetic process"/>
    <property type="evidence" value="ECO:0007669"/>
    <property type="project" value="UniProtKB-UniRule"/>
</dbReference>
<feature type="binding site" evidence="11">
    <location>
        <begin position="125"/>
        <end position="127"/>
    </location>
    <ligand>
        <name>FMN</name>
        <dbReference type="ChEBI" id="CHEBI:58210"/>
    </ligand>
</feature>
<reference evidence="13 14" key="1">
    <citation type="submission" date="2017-02" db="EMBL/GenBank/DDBJ databases">
        <authorList>
            <person name="Peterson S.W."/>
        </authorList>
    </citation>
    <scope>NUCLEOTIDE SEQUENCE [LARGE SCALE GENOMIC DNA]</scope>
    <source>
        <strain evidence="13 14">ATCC 51222</strain>
    </source>
</reference>
<proteinExistence type="inferred from homology"/>
<keyword evidence="14" id="KW-1185">Reference proteome</keyword>
<comment type="function">
    <text evidence="11">Catalyzes the anti-1,4-elimination of the C-3 phosphate and the C-6 proR hydrogen from 5-enolpyruvylshikimate-3-phosphate (EPSP) to yield chorismate, which is the branch point compound that serves as the starting substrate for the three terminal pathways of aromatic amino acid biosynthesis. This reaction introduces a second double bond into the aromatic ring system.</text>
</comment>
<dbReference type="GO" id="GO:0009073">
    <property type="term" value="P:aromatic amino acid family biosynthetic process"/>
    <property type="evidence" value="ECO:0007669"/>
    <property type="project" value="UniProtKB-KW"/>
</dbReference>
<comment type="subunit">
    <text evidence="11">Homotetramer.</text>
</comment>
<dbReference type="GO" id="GO:0008652">
    <property type="term" value="P:amino acid biosynthetic process"/>
    <property type="evidence" value="ECO:0007669"/>
    <property type="project" value="UniProtKB-KW"/>
</dbReference>
<dbReference type="NCBIfam" id="TIGR00033">
    <property type="entry name" value="aroC"/>
    <property type="match status" value="1"/>
</dbReference>
<evidence type="ECO:0000256" key="7">
    <source>
        <dbReference type="ARBA" id="ARBA00022827"/>
    </source>
</evidence>
<dbReference type="InterPro" id="IPR020541">
    <property type="entry name" value="Chorismate_synthase_CS"/>
</dbReference>
<dbReference type="HAMAP" id="MF_00300">
    <property type="entry name" value="Chorismate_synth"/>
    <property type="match status" value="1"/>
</dbReference>
<dbReference type="Pfam" id="PF01264">
    <property type="entry name" value="Chorismate_synt"/>
    <property type="match status" value="1"/>
</dbReference>
<comment type="cofactor">
    <cofactor evidence="11 12">
        <name>FMNH2</name>
        <dbReference type="ChEBI" id="CHEBI:57618"/>
    </cofactor>
    <text evidence="11 12">Reduced FMN (FMNH(2)).</text>
</comment>
<evidence type="ECO:0000313" key="14">
    <source>
        <dbReference type="Proteomes" id="UP000190657"/>
    </source>
</evidence>
<name>A0A1T4K278_9FIRM</name>
<feature type="binding site" evidence="11">
    <location>
        <position position="53"/>
    </location>
    <ligand>
        <name>NADP(+)</name>
        <dbReference type="ChEBI" id="CHEBI:58349"/>
    </ligand>
</feature>
<dbReference type="GO" id="GO:0010181">
    <property type="term" value="F:FMN binding"/>
    <property type="evidence" value="ECO:0007669"/>
    <property type="project" value="TreeGrafter"/>
</dbReference>
<gene>
    <name evidence="11" type="primary">aroC</name>
    <name evidence="13" type="ORF">SAMN02745114_00248</name>
</gene>
<dbReference type="InterPro" id="IPR035904">
    <property type="entry name" value="Chorismate_synth_AroC_sf"/>
</dbReference>